<dbReference type="PROSITE" id="PS51832">
    <property type="entry name" value="HD_GYP"/>
    <property type="match status" value="1"/>
</dbReference>
<dbReference type="AlphaFoldDB" id="A0A316IG58"/>
<dbReference type="Proteomes" id="UP000245812">
    <property type="component" value="Unassembled WGS sequence"/>
</dbReference>
<sequence length="370" mass="39763">MTRRQIHPSELVVGQPLPCDAYDAKGKLLLREGHVLTSEAQIERLARHALFADHRAEPPPEEPAELRPLALVLSARQRLQRRLADAAAPGFAAEILRIGALLRLACRRNADVALASILLRRDGPYAIRHAVNVAIACELVGQALPLPADQQAATVAAALTMNIGMLDLQQALLAVEGPLDNAQHAAVRAHCETGVVMLRERGVDDPVWLEAVRDHHERPDGSGYPAGRHGAAIGVPARLLALGDVYCARVSARGYRPPLQPNVALRWLFLNEGAMLDRELAALFIKTVGIYPPGTAVRLRNGSIAVVLERGATSHAPKVASITTHDGLRTGAPIRRRNDVEAHAVSEVVDLDALRLEVGMEALWGADAAG</sequence>
<dbReference type="CDD" id="cd00077">
    <property type="entry name" value="HDc"/>
    <property type="match status" value="1"/>
</dbReference>
<dbReference type="EMBL" id="QGHC01000003">
    <property type="protein sequence ID" value="PWK92009.1"/>
    <property type="molecule type" value="Genomic_DNA"/>
</dbReference>
<dbReference type="Pfam" id="PF13487">
    <property type="entry name" value="HD_5"/>
    <property type="match status" value="1"/>
</dbReference>
<dbReference type="InterPro" id="IPR003607">
    <property type="entry name" value="HD/PDEase_dom"/>
</dbReference>
<reference evidence="2 3" key="1">
    <citation type="submission" date="2018-05" db="EMBL/GenBank/DDBJ databases">
        <title>Genomic Encyclopedia of Type Strains, Phase IV (KMG-IV): sequencing the most valuable type-strain genomes for metagenomic binning, comparative biology and taxonomic classification.</title>
        <authorList>
            <person name="Goeker M."/>
        </authorList>
    </citation>
    <scope>NUCLEOTIDE SEQUENCE [LARGE SCALE GENOMIC DNA]</scope>
    <source>
        <strain evidence="2 3">DSM 14263</strain>
    </source>
</reference>
<dbReference type="InterPro" id="IPR037522">
    <property type="entry name" value="HD_GYP_dom"/>
</dbReference>
<gene>
    <name evidence="2" type="ORF">C7456_103128</name>
</gene>
<name>A0A316IG58_9GAMM</name>
<dbReference type="SUPFAM" id="SSF109604">
    <property type="entry name" value="HD-domain/PDEase-like"/>
    <property type="match status" value="1"/>
</dbReference>
<dbReference type="GO" id="GO:0008081">
    <property type="term" value="F:phosphoric diester hydrolase activity"/>
    <property type="evidence" value="ECO:0007669"/>
    <property type="project" value="UniProtKB-ARBA"/>
</dbReference>
<keyword evidence="3" id="KW-1185">Reference proteome</keyword>
<protein>
    <submittedName>
        <fullName evidence="2">HD-GYP domain-containing protein (C-di-GMP phosphodiesterase class II)</fullName>
    </submittedName>
</protein>
<comment type="caution">
    <text evidence="2">The sequence shown here is derived from an EMBL/GenBank/DDBJ whole genome shotgun (WGS) entry which is preliminary data.</text>
</comment>
<evidence type="ECO:0000259" key="1">
    <source>
        <dbReference type="PROSITE" id="PS51832"/>
    </source>
</evidence>
<dbReference type="PANTHER" id="PTHR43155">
    <property type="entry name" value="CYCLIC DI-GMP PHOSPHODIESTERASE PA4108-RELATED"/>
    <property type="match status" value="1"/>
</dbReference>
<dbReference type="PANTHER" id="PTHR43155:SF2">
    <property type="entry name" value="CYCLIC DI-GMP PHOSPHODIESTERASE PA4108"/>
    <property type="match status" value="1"/>
</dbReference>
<evidence type="ECO:0000313" key="2">
    <source>
        <dbReference type="EMBL" id="PWK92009.1"/>
    </source>
</evidence>
<proteinExistence type="predicted"/>
<evidence type="ECO:0000313" key="3">
    <source>
        <dbReference type="Proteomes" id="UP000245812"/>
    </source>
</evidence>
<dbReference type="Gene3D" id="1.10.3210.10">
    <property type="entry name" value="Hypothetical protein af1432"/>
    <property type="match status" value="1"/>
</dbReference>
<feature type="domain" description="HD-GYP" evidence="1">
    <location>
        <begin position="104"/>
        <end position="300"/>
    </location>
</feature>
<organism evidence="2 3">
    <name type="scientific">Fulvimonas soli</name>
    <dbReference type="NCBI Taxonomy" id="155197"/>
    <lineage>
        <taxon>Bacteria</taxon>
        <taxon>Pseudomonadati</taxon>
        <taxon>Pseudomonadota</taxon>
        <taxon>Gammaproteobacteria</taxon>
        <taxon>Lysobacterales</taxon>
        <taxon>Rhodanobacteraceae</taxon>
        <taxon>Fulvimonas</taxon>
    </lineage>
</organism>
<accession>A0A316IG58</accession>